<keyword evidence="1" id="KW-0472">Membrane</keyword>
<dbReference type="InterPro" id="IPR036259">
    <property type="entry name" value="MFS_trans_sf"/>
</dbReference>
<accession>A0A813HA37</accession>
<reference evidence="2" key="1">
    <citation type="submission" date="2021-02" db="EMBL/GenBank/DDBJ databases">
        <authorList>
            <person name="Dougan E. K."/>
            <person name="Rhodes N."/>
            <person name="Thang M."/>
            <person name="Chan C."/>
        </authorList>
    </citation>
    <scope>NUCLEOTIDE SEQUENCE</scope>
</reference>
<proteinExistence type="predicted"/>
<dbReference type="Proteomes" id="UP000654075">
    <property type="component" value="Unassembled WGS sequence"/>
</dbReference>
<keyword evidence="1" id="KW-1133">Transmembrane helix</keyword>
<evidence type="ECO:0000256" key="1">
    <source>
        <dbReference type="SAM" id="Phobius"/>
    </source>
</evidence>
<evidence type="ECO:0000313" key="2">
    <source>
        <dbReference type="EMBL" id="CAE8634764.1"/>
    </source>
</evidence>
<organism evidence="2 3">
    <name type="scientific">Polarella glacialis</name>
    <name type="common">Dinoflagellate</name>
    <dbReference type="NCBI Taxonomy" id="89957"/>
    <lineage>
        <taxon>Eukaryota</taxon>
        <taxon>Sar</taxon>
        <taxon>Alveolata</taxon>
        <taxon>Dinophyceae</taxon>
        <taxon>Suessiales</taxon>
        <taxon>Suessiaceae</taxon>
        <taxon>Polarella</taxon>
    </lineage>
</organism>
<gene>
    <name evidence="2" type="ORF">PGLA1383_LOCUS50384</name>
</gene>
<comment type="caution">
    <text evidence="2">The sequence shown here is derived from an EMBL/GenBank/DDBJ whole genome shotgun (WGS) entry which is preliminary data.</text>
</comment>
<name>A0A813HA37_POLGL</name>
<dbReference type="EMBL" id="CAJNNV010031129">
    <property type="protein sequence ID" value="CAE8634764.1"/>
    <property type="molecule type" value="Genomic_DNA"/>
</dbReference>
<dbReference type="SUPFAM" id="SSF103473">
    <property type="entry name" value="MFS general substrate transporter"/>
    <property type="match status" value="1"/>
</dbReference>
<protein>
    <submittedName>
        <fullName evidence="2">Uncharacterized protein</fullName>
    </submittedName>
</protein>
<feature type="transmembrane region" description="Helical" evidence="1">
    <location>
        <begin position="100"/>
        <end position="121"/>
    </location>
</feature>
<feature type="transmembrane region" description="Helical" evidence="1">
    <location>
        <begin position="72"/>
        <end position="94"/>
    </location>
</feature>
<dbReference type="AlphaFoldDB" id="A0A813HA37"/>
<evidence type="ECO:0000313" key="3">
    <source>
        <dbReference type="Proteomes" id="UP000654075"/>
    </source>
</evidence>
<dbReference type="Gene3D" id="1.20.1250.20">
    <property type="entry name" value="MFS general substrate transporter like domains"/>
    <property type="match status" value="1"/>
</dbReference>
<keyword evidence="1" id="KW-0812">Transmembrane</keyword>
<keyword evidence="3" id="KW-1185">Reference proteome</keyword>
<sequence length="134" mass="15060">MPAQSWKTKQIVVAFEVTLPHFIKSRSQVVCITWLEKGFTAEQYVDPGSARMCQVEYARQLAPPGTEAKMQALVNGLFFNVAMAAGSLIWGFLAQRPPNGLGFTRCFWLDAVLIVAWLAVWRGGWEIALRRGWT</sequence>